<dbReference type="Proteomes" id="UP000276133">
    <property type="component" value="Unassembled WGS sequence"/>
</dbReference>
<keyword evidence="2" id="KW-1185">Reference proteome</keyword>
<gene>
    <name evidence="1" type="ORF">BpHYR1_022667</name>
</gene>
<organism evidence="1 2">
    <name type="scientific">Brachionus plicatilis</name>
    <name type="common">Marine rotifer</name>
    <name type="synonym">Brachionus muelleri</name>
    <dbReference type="NCBI Taxonomy" id="10195"/>
    <lineage>
        <taxon>Eukaryota</taxon>
        <taxon>Metazoa</taxon>
        <taxon>Spiralia</taxon>
        <taxon>Gnathifera</taxon>
        <taxon>Rotifera</taxon>
        <taxon>Eurotatoria</taxon>
        <taxon>Monogononta</taxon>
        <taxon>Pseudotrocha</taxon>
        <taxon>Ploima</taxon>
        <taxon>Brachionidae</taxon>
        <taxon>Brachionus</taxon>
    </lineage>
</organism>
<reference evidence="1 2" key="1">
    <citation type="journal article" date="2018" name="Sci. Rep.">
        <title>Genomic signatures of local adaptation to the degree of environmental predictability in rotifers.</title>
        <authorList>
            <person name="Franch-Gras L."/>
            <person name="Hahn C."/>
            <person name="Garcia-Roger E.M."/>
            <person name="Carmona M.J."/>
            <person name="Serra M."/>
            <person name="Gomez A."/>
        </authorList>
    </citation>
    <scope>NUCLEOTIDE SEQUENCE [LARGE SCALE GENOMIC DNA]</scope>
    <source>
        <strain evidence="1">HYR1</strain>
    </source>
</reference>
<dbReference type="EMBL" id="REGN01001283">
    <property type="protein sequence ID" value="RNA35827.1"/>
    <property type="molecule type" value="Genomic_DNA"/>
</dbReference>
<evidence type="ECO:0000313" key="2">
    <source>
        <dbReference type="Proteomes" id="UP000276133"/>
    </source>
</evidence>
<sequence>MEKFAFSQVKQARNEPFNGFVNRIMVMNSRYKDANAEKKSRIIKGCYSEANEGIWNQSSAIVEDRMKIIGAVASKHTEAKFAGRKCHYWGRIMNCVPKTAPRKGFEIELDIDKTVNPVL</sequence>
<comment type="caution">
    <text evidence="1">The sequence shown here is derived from an EMBL/GenBank/DDBJ whole genome shotgun (WGS) entry which is preliminary data.</text>
</comment>
<accession>A0A3M7SJN1</accession>
<name>A0A3M7SJN1_BRAPC</name>
<evidence type="ECO:0000313" key="1">
    <source>
        <dbReference type="EMBL" id="RNA35827.1"/>
    </source>
</evidence>
<dbReference type="AlphaFoldDB" id="A0A3M7SJN1"/>
<protein>
    <submittedName>
        <fullName evidence="1">Uncharacterized protein</fullName>
    </submittedName>
</protein>
<proteinExistence type="predicted"/>